<proteinExistence type="predicted"/>
<evidence type="ECO:0000313" key="1">
    <source>
        <dbReference type="EMBL" id="MFM9327174.1"/>
    </source>
</evidence>
<reference evidence="1" key="1">
    <citation type="submission" date="2024-12" db="EMBL/GenBank/DDBJ databases">
        <authorList>
            <person name="Wu N."/>
        </authorList>
    </citation>
    <scope>NUCLEOTIDE SEQUENCE</scope>
    <source>
        <strain evidence="1">P15</strain>
    </source>
</reference>
<protein>
    <submittedName>
        <fullName evidence="1">Methyltransferase family protein</fullName>
        <ecNumber evidence="1">2.1.1.100</ecNumber>
        <ecNumber evidence="1">2.1.1.334</ecNumber>
    </submittedName>
</protein>
<dbReference type="EMBL" id="JBJURJ010000002">
    <property type="protein sequence ID" value="MFM9327174.1"/>
    <property type="molecule type" value="Genomic_DNA"/>
</dbReference>
<name>A0ACC7NT01_9BACL</name>
<dbReference type="EC" id="2.1.1.334" evidence="1"/>
<organism evidence="1 2">
    <name type="scientific">Paenibacillus mesotrionivorans</name>
    <dbReference type="NCBI Taxonomy" id="3160968"/>
    <lineage>
        <taxon>Bacteria</taxon>
        <taxon>Bacillati</taxon>
        <taxon>Bacillota</taxon>
        <taxon>Bacilli</taxon>
        <taxon>Bacillales</taxon>
        <taxon>Paenibacillaceae</taxon>
        <taxon>Paenibacillus</taxon>
    </lineage>
</organism>
<dbReference type="EC" id="2.1.1.100" evidence="1"/>
<evidence type="ECO:0000313" key="2">
    <source>
        <dbReference type="Proteomes" id="UP001631969"/>
    </source>
</evidence>
<keyword evidence="1" id="KW-0489">Methyltransferase</keyword>
<comment type="caution">
    <text evidence="1">The sequence shown here is derived from an EMBL/GenBank/DDBJ whole genome shotgun (WGS) entry which is preliminary data.</text>
</comment>
<dbReference type="Proteomes" id="UP001631969">
    <property type="component" value="Unassembled WGS sequence"/>
</dbReference>
<keyword evidence="2" id="KW-1185">Reference proteome</keyword>
<keyword evidence="1" id="KW-0808">Transferase</keyword>
<sequence length="204" mass="22673">MTTIQLAGLLIVLSFYGSYFAKQRLQRTLGISTDRLGRGNKPKKTLVIEVSLKITTFSMAGVQLGSIVMDTRWISFISSNALRYTGIAAALAGTMIFIAAMATMKNSWRAGVDAAQKTELVTDGLYRFSRNPAFLGFDLFYLGITLAFCNPVSLLFFVLCTALLHLQIVEEEKFLISAFGAEYVKYRKNTGRYVTLFLKQASSR</sequence>
<accession>A0ACC7NT01</accession>
<gene>
    <name evidence="1" type="ORF">ACI1P1_02575</name>
</gene>